<dbReference type="GO" id="GO:0055085">
    <property type="term" value="P:transmembrane transport"/>
    <property type="evidence" value="ECO:0007669"/>
    <property type="project" value="InterPro"/>
</dbReference>
<dbReference type="PRINTS" id="PR01374">
    <property type="entry name" value="TONBPROTEIN"/>
</dbReference>
<evidence type="ECO:0000313" key="12">
    <source>
        <dbReference type="EMBL" id="DAB36995.1"/>
    </source>
</evidence>
<dbReference type="InterPro" id="IPR003538">
    <property type="entry name" value="TonB"/>
</dbReference>
<dbReference type="GO" id="GO:0015031">
    <property type="term" value="P:protein transport"/>
    <property type="evidence" value="ECO:0007669"/>
    <property type="project" value="UniProtKB-KW"/>
</dbReference>
<evidence type="ECO:0000256" key="2">
    <source>
        <dbReference type="ARBA" id="ARBA00006555"/>
    </source>
</evidence>
<feature type="compositionally biased region" description="Polar residues" evidence="10">
    <location>
        <begin position="122"/>
        <end position="142"/>
    </location>
</feature>
<comment type="similarity">
    <text evidence="2">Belongs to the TonB family.</text>
</comment>
<evidence type="ECO:0000256" key="6">
    <source>
        <dbReference type="ARBA" id="ARBA00022692"/>
    </source>
</evidence>
<reference evidence="12 13" key="1">
    <citation type="journal article" date="2017" name="Front. Microbiol.">
        <title>Comparative Genomic Analysis of the Class Epsilonproteobacteria and Proposed Reclassification to Epsilonbacteraeota (phyl. nov.).</title>
        <authorList>
            <person name="Waite D.W."/>
            <person name="Vanwonterghem I."/>
            <person name="Rinke C."/>
            <person name="Parks D.H."/>
            <person name="Zhang Y."/>
            <person name="Takai K."/>
            <person name="Sievert S.M."/>
            <person name="Simon J."/>
            <person name="Campbell B.J."/>
            <person name="Hanson T.E."/>
            <person name="Woyke T."/>
            <person name="Klotz M.G."/>
            <person name="Hugenholtz P."/>
        </authorList>
    </citation>
    <scope>NUCLEOTIDE SEQUENCE [LARGE SCALE GENOMIC DNA]</scope>
    <source>
        <strain evidence="12">UBA11420</strain>
    </source>
</reference>
<evidence type="ECO:0000256" key="7">
    <source>
        <dbReference type="ARBA" id="ARBA00022927"/>
    </source>
</evidence>
<dbReference type="GO" id="GO:0031992">
    <property type="term" value="F:energy transducer activity"/>
    <property type="evidence" value="ECO:0007669"/>
    <property type="project" value="InterPro"/>
</dbReference>
<dbReference type="GO" id="GO:0098797">
    <property type="term" value="C:plasma membrane protein complex"/>
    <property type="evidence" value="ECO:0007669"/>
    <property type="project" value="TreeGrafter"/>
</dbReference>
<dbReference type="InterPro" id="IPR051045">
    <property type="entry name" value="TonB-dependent_transducer"/>
</dbReference>
<evidence type="ECO:0000256" key="1">
    <source>
        <dbReference type="ARBA" id="ARBA00004383"/>
    </source>
</evidence>
<evidence type="ECO:0000256" key="9">
    <source>
        <dbReference type="ARBA" id="ARBA00023136"/>
    </source>
</evidence>
<organism evidence="12 13">
    <name type="scientific">Sulfurospirillum cavolei</name>
    <dbReference type="NCBI Taxonomy" id="366522"/>
    <lineage>
        <taxon>Bacteria</taxon>
        <taxon>Pseudomonadati</taxon>
        <taxon>Campylobacterota</taxon>
        <taxon>Epsilonproteobacteria</taxon>
        <taxon>Campylobacterales</taxon>
        <taxon>Sulfurospirillaceae</taxon>
        <taxon>Sulfurospirillum</taxon>
    </lineage>
</organism>
<dbReference type="InterPro" id="IPR037682">
    <property type="entry name" value="TonB_C"/>
</dbReference>
<protein>
    <recommendedName>
        <fullName evidence="11">TonB C-terminal domain-containing protein</fullName>
    </recommendedName>
</protein>
<proteinExistence type="inferred from homology"/>
<keyword evidence="5" id="KW-0997">Cell inner membrane</keyword>
<dbReference type="STRING" id="366522.GCA_001548055_00330"/>
<feature type="domain" description="TonB C-terminal" evidence="11">
    <location>
        <begin position="147"/>
        <end position="237"/>
    </location>
</feature>
<keyword evidence="8" id="KW-1133">Transmembrane helix</keyword>
<keyword evidence="3" id="KW-0813">Transport</keyword>
<keyword evidence="7" id="KW-0653">Protein transport</keyword>
<dbReference type="Gene3D" id="3.30.1150.10">
    <property type="match status" value="1"/>
</dbReference>
<keyword evidence="6" id="KW-0812">Transmembrane</keyword>
<keyword evidence="9" id="KW-0472">Membrane</keyword>
<evidence type="ECO:0000256" key="8">
    <source>
        <dbReference type="ARBA" id="ARBA00022989"/>
    </source>
</evidence>
<dbReference type="AlphaFoldDB" id="A0A2D3WAR6"/>
<feature type="compositionally biased region" description="Basic and acidic residues" evidence="10">
    <location>
        <begin position="52"/>
        <end position="66"/>
    </location>
</feature>
<accession>A0A2D3WAR6</accession>
<feature type="region of interest" description="Disordered" evidence="10">
    <location>
        <begin position="52"/>
        <end position="142"/>
    </location>
</feature>
<dbReference type="PANTHER" id="PTHR33446">
    <property type="entry name" value="PROTEIN TONB-RELATED"/>
    <property type="match status" value="1"/>
</dbReference>
<sequence>MEISVSKKRTFSSIAVFGTVLVHACLVYALAAMPKVFESAEEKADIVHISLIDDEKPSAPPKREEPQPPIEQPKIPNEVPKEQPKPQKKPVVAQKPIAKTAPSPEPSPIVEETVSPPPPSSHQALSASEQPSQASRASQANEDTLSRYLAKVRKAIQANLQYPMMAKKMGIEGETTVQFSIQADGTVDKRTLKVLHSSGKKVLDVNALNAVIDASPFEKPPQEELFISVPVVFKLRT</sequence>
<comment type="subcellular location">
    <subcellularLocation>
        <location evidence="1">Cell inner membrane</location>
        <topology evidence="1">Single-pass membrane protein</topology>
        <orientation evidence="1">Periplasmic side</orientation>
    </subcellularLocation>
</comment>
<gene>
    <name evidence="12" type="ORF">CFH80_01915</name>
</gene>
<comment type="caution">
    <text evidence="12">The sequence shown here is derived from an EMBL/GenBank/DDBJ whole genome shotgun (WGS) entry which is preliminary data.</text>
</comment>
<dbReference type="GO" id="GO:0015891">
    <property type="term" value="P:siderophore transport"/>
    <property type="evidence" value="ECO:0007669"/>
    <property type="project" value="InterPro"/>
</dbReference>
<dbReference type="EMBL" id="DLUG01000057">
    <property type="protein sequence ID" value="DAB36995.1"/>
    <property type="molecule type" value="Genomic_DNA"/>
</dbReference>
<dbReference type="Pfam" id="PF03544">
    <property type="entry name" value="TonB_C"/>
    <property type="match status" value="1"/>
</dbReference>
<evidence type="ECO:0000256" key="10">
    <source>
        <dbReference type="SAM" id="MobiDB-lite"/>
    </source>
</evidence>
<dbReference type="GO" id="GO:0030288">
    <property type="term" value="C:outer membrane-bounded periplasmic space"/>
    <property type="evidence" value="ECO:0007669"/>
    <property type="project" value="InterPro"/>
</dbReference>
<dbReference type="Proteomes" id="UP000231638">
    <property type="component" value="Unassembled WGS sequence"/>
</dbReference>
<dbReference type="SUPFAM" id="SSF74653">
    <property type="entry name" value="TolA/TonB C-terminal domain"/>
    <property type="match status" value="1"/>
</dbReference>
<evidence type="ECO:0000256" key="4">
    <source>
        <dbReference type="ARBA" id="ARBA00022475"/>
    </source>
</evidence>
<dbReference type="PANTHER" id="PTHR33446:SF2">
    <property type="entry name" value="PROTEIN TONB"/>
    <property type="match status" value="1"/>
</dbReference>
<evidence type="ECO:0000256" key="5">
    <source>
        <dbReference type="ARBA" id="ARBA00022519"/>
    </source>
</evidence>
<dbReference type="PROSITE" id="PS52015">
    <property type="entry name" value="TONB_CTD"/>
    <property type="match status" value="1"/>
</dbReference>
<evidence type="ECO:0000256" key="3">
    <source>
        <dbReference type="ARBA" id="ARBA00022448"/>
    </source>
</evidence>
<evidence type="ECO:0000259" key="11">
    <source>
        <dbReference type="PROSITE" id="PS52015"/>
    </source>
</evidence>
<dbReference type="InterPro" id="IPR006260">
    <property type="entry name" value="TonB/TolA_C"/>
</dbReference>
<keyword evidence="4" id="KW-1003">Cell membrane</keyword>
<evidence type="ECO:0000313" key="13">
    <source>
        <dbReference type="Proteomes" id="UP000231638"/>
    </source>
</evidence>
<name>A0A2D3WAR6_9BACT</name>
<dbReference type="NCBIfam" id="TIGR01352">
    <property type="entry name" value="tonB_Cterm"/>
    <property type="match status" value="1"/>
</dbReference>